<organism evidence="2 3">
    <name type="scientific">Candidatus Enterococcus lowellii</name>
    <dbReference type="NCBI Taxonomy" id="2230877"/>
    <lineage>
        <taxon>Bacteria</taxon>
        <taxon>Bacillati</taxon>
        <taxon>Bacillota</taxon>
        <taxon>Bacilli</taxon>
        <taxon>Lactobacillales</taxon>
        <taxon>Enterococcaceae</taxon>
        <taxon>Enterococcus</taxon>
    </lineage>
</organism>
<sequence length="246" mass="28496">MNKENIVLNLLVFAEKVENGVSQAEILQKSAELGFKKVEIRREYFQNIHQEKHVIKQLASDLGIELFYSVPDEVFVNGKLNDSLQSYLDEAKEMGVKHIKWNIGDFQPSTSLDELEKLTHTDININIENDQTQTSGTIQAIRQFMEKVEEEQLPIGYVYDLGNWRFVGENEDDAAKRLKEYVRYIHVKDVRYQADKPQAIKLDDGEIDWRTILAQLPQDVPVAIEYPTTNDLEIKQAKKLLEEWSA</sequence>
<dbReference type="SUPFAM" id="SSF51658">
    <property type="entry name" value="Xylose isomerase-like"/>
    <property type="match status" value="1"/>
</dbReference>
<dbReference type="Proteomes" id="UP000664701">
    <property type="component" value="Chromosome"/>
</dbReference>
<dbReference type="InterPro" id="IPR050312">
    <property type="entry name" value="IolE/XylAMocC-like"/>
</dbReference>
<proteinExistence type="predicted"/>
<accession>A0ABZ2SRH2</accession>
<dbReference type="PANTHER" id="PTHR12110">
    <property type="entry name" value="HYDROXYPYRUVATE ISOMERASE"/>
    <property type="match status" value="1"/>
</dbReference>
<feature type="domain" description="Xylose isomerase-like TIM barrel" evidence="1">
    <location>
        <begin position="28"/>
        <end position="241"/>
    </location>
</feature>
<evidence type="ECO:0000313" key="3">
    <source>
        <dbReference type="Proteomes" id="UP000664701"/>
    </source>
</evidence>
<dbReference type="RefSeq" id="WP_207940140.1">
    <property type="nucleotide sequence ID" value="NZ_CP147251.1"/>
</dbReference>
<dbReference type="InterPro" id="IPR036237">
    <property type="entry name" value="Xyl_isomerase-like_sf"/>
</dbReference>
<dbReference type="PANTHER" id="PTHR12110:SF41">
    <property type="entry name" value="INOSOSE DEHYDRATASE"/>
    <property type="match status" value="1"/>
</dbReference>
<keyword evidence="3" id="KW-1185">Reference proteome</keyword>
<protein>
    <recommendedName>
        <fullName evidence="1">Xylose isomerase-like TIM barrel domain-containing protein</fullName>
    </recommendedName>
</protein>
<gene>
    <name evidence="2" type="ORF">DOK78_002394</name>
</gene>
<reference evidence="2 3" key="1">
    <citation type="submission" date="2021-03" db="EMBL/GenBank/DDBJ databases">
        <authorList>
            <person name="Gilmore M.S."/>
            <person name="Schwartzman J."/>
            <person name="Van Tyne D."/>
            <person name="Martin M."/>
            <person name="Earl A.M."/>
            <person name="Manson A.L."/>
            <person name="Straub T."/>
            <person name="Salamzade R."/>
            <person name="Saavedra J."/>
            <person name="Lebreton F."/>
            <person name="Prichula J."/>
            <person name="Schaufler K."/>
            <person name="Gaca A."/>
            <person name="Sgardioli B."/>
            <person name="Wagenaar J."/>
            <person name="Strong T."/>
        </authorList>
    </citation>
    <scope>NUCLEOTIDE SEQUENCE [LARGE SCALE GENOMIC DNA]</scope>
    <source>
        <strain evidence="2 3">DIV2402</strain>
    </source>
</reference>
<reference evidence="2 3" key="2">
    <citation type="submission" date="2024-03" db="EMBL/GenBank/DDBJ databases">
        <title>The Genome Sequence of Enterococcus sp. DIV2402.</title>
        <authorList>
            <consortium name="The Broad Institute Genomics Platform"/>
            <consortium name="The Broad Institute Microbial Omics Core"/>
            <consortium name="The Broad Institute Genomic Center for Infectious Diseases"/>
            <person name="Earl A."/>
            <person name="Manson A."/>
            <person name="Gilmore M."/>
            <person name="Schwartman J."/>
            <person name="Shea T."/>
            <person name="Abouelleil A."/>
            <person name="Cao P."/>
            <person name="Chapman S."/>
            <person name="Cusick C."/>
            <person name="Young S."/>
            <person name="Neafsey D."/>
            <person name="Nusbaum C."/>
            <person name="Birren B."/>
        </authorList>
    </citation>
    <scope>NUCLEOTIDE SEQUENCE [LARGE SCALE GENOMIC DNA]</scope>
    <source>
        <strain evidence="2 3">DIV2402</strain>
    </source>
</reference>
<dbReference type="InterPro" id="IPR013022">
    <property type="entry name" value="Xyl_isomerase-like_TIM-brl"/>
</dbReference>
<dbReference type="Pfam" id="PF01261">
    <property type="entry name" value="AP_endonuc_2"/>
    <property type="match status" value="1"/>
</dbReference>
<dbReference type="EMBL" id="CP147251">
    <property type="protein sequence ID" value="WYJ77756.1"/>
    <property type="molecule type" value="Genomic_DNA"/>
</dbReference>
<evidence type="ECO:0000313" key="2">
    <source>
        <dbReference type="EMBL" id="WYJ77756.1"/>
    </source>
</evidence>
<name>A0ABZ2SRH2_9ENTE</name>
<evidence type="ECO:0000259" key="1">
    <source>
        <dbReference type="Pfam" id="PF01261"/>
    </source>
</evidence>
<dbReference type="Gene3D" id="3.20.20.150">
    <property type="entry name" value="Divalent-metal-dependent TIM barrel enzymes"/>
    <property type="match status" value="1"/>
</dbReference>